<gene>
    <name evidence="2" type="ORF">B0T24DRAFT_665385</name>
</gene>
<dbReference type="InterPro" id="IPR052895">
    <property type="entry name" value="HetReg/Transcr_Mod"/>
</dbReference>
<accession>A0AAE0KHU2</accession>
<proteinExistence type="predicted"/>
<dbReference type="AlphaFoldDB" id="A0AAE0KHU2"/>
<evidence type="ECO:0000313" key="2">
    <source>
        <dbReference type="EMBL" id="KAK3376432.1"/>
    </source>
</evidence>
<dbReference type="PANTHER" id="PTHR24148:SF82">
    <property type="entry name" value="HETEROKARYON INCOMPATIBILITY DOMAIN-CONTAINING PROTEIN"/>
    <property type="match status" value="1"/>
</dbReference>
<evidence type="ECO:0000259" key="1">
    <source>
        <dbReference type="Pfam" id="PF06985"/>
    </source>
</evidence>
<protein>
    <submittedName>
        <fullName evidence="2">Heterokaryon incompatibility protein-domain-containing protein</fullName>
    </submittedName>
</protein>
<sequence>MIDFFKGLRRRTMGMPRHIMADTGAAAAGPPPFKYRQLGRGEIRVLELEPGTGQEQQIRGSLRIISVTPSTAAVERYSALSYTWGLDAQKKHPLLLDGQQFPARESLHQALVALRHKDVARRLWIDAICINQPDEEEKGNQLRLMSMIYSKAETVEIWLGLAGDDSDIALRAISGEKFPVRDAGTVLTALDALVRRSWFTRLWIIQEVVLAAPGAAFLNCGPVRTDWDSFAEGIGRLVGNLDSVFGDADQTAASPSSQVQLAVPRNKLSLTMNSFGMNISGLCDARMMRLARSKPSATAGAATAVGLCLRSSRYAQATMARDKVYGLCGLYDDAGAVDALMEAYCKPIEEVYFAATLCILQRDRMPNLYHSFPTLPLPRCKSSGVPSWTLDLSFSGTGYAETMFEWWGLHSAARTGGEKLSFAGDDSGKKLATDACLIGKIAKILHYPVRKAQAPETAEDWKQFWVRFRGHASALALDVLKRLEAHGQSLYFVGLLANSINFVAFLLEAESMREQAAAAAELAQRKGPDITTTISSLYEIITAGQSDRGGLRGAISSPAVTSRLDREMNMILGHSDHDFPKTDFVEFWEAAALALGLDDRHSRLAMERRTAAHAVTLILQGVLEPRLSSIRTSFFATESGLCGISLPGAQVGDAVAMVFRGSSFEMPAVLREEEQIDSMNKPMHYSLVCVANVPDEWIRLRDHAVRNTSDPEEVILV</sequence>
<dbReference type="InterPro" id="IPR010730">
    <property type="entry name" value="HET"/>
</dbReference>
<evidence type="ECO:0000313" key="3">
    <source>
        <dbReference type="Proteomes" id="UP001287356"/>
    </source>
</evidence>
<reference evidence="2" key="2">
    <citation type="submission" date="2023-06" db="EMBL/GenBank/DDBJ databases">
        <authorList>
            <consortium name="Lawrence Berkeley National Laboratory"/>
            <person name="Haridas S."/>
            <person name="Hensen N."/>
            <person name="Bonometti L."/>
            <person name="Westerberg I."/>
            <person name="Brannstrom I.O."/>
            <person name="Guillou S."/>
            <person name="Cros-Aarteil S."/>
            <person name="Calhoun S."/>
            <person name="Kuo A."/>
            <person name="Mondo S."/>
            <person name="Pangilinan J."/>
            <person name="Riley R."/>
            <person name="Labutti K."/>
            <person name="Andreopoulos B."/>
            <person name="Lipzen A."/>
            <person name="Chen C."/>
            <person name="Yanf M."/>
            <person name="Daum C."/>
            <person name="Ng V."/>
            <person name="Clum A."/>
            <person name="Steindorff A."/>
            <person name="Ohm R."/>
            <person name="Martin F."/>
            <person name="Silar P."/>
            <person name="Natvig D."/>
            <person name="Lalanne C."/>
            <person name="Gautier V."/>
            <person name="Ament-Velasquez S.L."/>
            <person name="Kruys A."/>
            <person name="Hutchinson M.I."/>
            <person name="Powell A.J."/>
            <person name="Barry K."/>
            <person name="Miller A.N."/>
            <person name="Grigoriev I.V."/>
            <person name="Debuchy R."/>
            <person name="Gladieux P."/>
            <person name="Thoren M.H."/>
            <person name="Johannesson H."/>
        </authorList>
    </citation>
    <scope>NUCLEOTIDE SEQUENCE</scope>
    <source>
        <strain evidence="2">CBS 958.72</strain>
    </source>
</reference>
<reference evidence="2" key="1">
    <citation type="journal article" date="2023" name="Mol. Phylogenet. Evol.">
        <title>Genome-scale phylogeny and comparative genomics of the fungal order Sordariales.</title>
        <authorList>
            <person name="Hensen N."/>
            <person name="Bonometti L."/>
            <person name="Westerberg I."/>
            <person name="Brannstrom I.O."/>
            <person name="Guillou S."/>
            <person name="Cros-Aarteil S."/>
            <person name="Calhoun S."/>
            <person name="Haridas S."/>
            <person name="Kuo A."/>
            <person name="Mondo S."/>
            <person name="Pangilinan J."/>
            <person name="Riley R."/>
            <person name="LaButti K."/>
            <person name="Andreopoulos B."/>
            <person name="Lipzen A."/>
            <person name="Chen C."/>
            <person name="Yan M."/>
            <person name="Daum C."/>
            <person name="Ng V."/>
            <person name="Clum A."/>
            <person name="Steindorff A."/>
            <person name="Ohm R.A."/>
            <person name="Martin F."/>
            <person name="Silar P."/>
            <person name="Natvig D.O."/>
            <person name="Lalanne C."/>
            <person name="Gautier V."/>
            <person name="Ament-Velasquez S.L."/>
            <person name="Kruys A."/>
            <person name="Hutchinson M.I."/>
            <person name="Powell A.J."/>
            <person name="Barry K."/>
            <person name="Miller A.N."/>
            <person name="Grigoriev I.V."/>
            <person name="Debuchy R."/>
            <person name="Gladieux P."/>
            <person name="Hiltunen Thoren M."/>
            <person name="Johannesson H."/>
        </authorList>
    </citation>
    <scope>NUCLEOTIDE SEQUENCE</scope>
    <source>
        <strain evidence="2">CBS 958.72</strain>
    </source>
</reference>
<dbReference type="Proteomes" id="UP001287356">
    <property type="component" value="Unassembled WGS sequence"/>
</dbReference>
<name>A0AAE0KHU2_9PEZI</name>
<feature type="domain" description="Heterokaryon incompatibility" evidence="1">
    <location>
        <begin position="77"/>
        <end position="207"/>
    </location>
</feature>
<organism evidence="2 3">
    <name type="scientific">Lasiosphaeria ovina</name>
    <dbReference type="NCBI Taxonomy" id="92902"/>
    <lineage>
        <taxon>Eukaryota</taxon>
        <taxon>Fungi</taxon>
        <taxon>Dikarya</taxon>
        <taxon>Ascomycota</taxon>
        <taxon>Pezizomycotina</taxon>
        <taxon>Sordariomycetes</taxon>
        <taxon>Sordariomycetidae</taxon>
        <taxon>Sordariales</taxon>
        <taxon>Lasiosphaeriaceae</taxon>
        <taxon>Lasiosphaeria</taxon>
    </lineage>
</organism>
<dbReference type="PANTHER" id="PTHR24148">
    <property type="entry name" value="ANKYRIN REPEAT DOMAIN-CONTAINING PROTEIN 39 HOMOLOG-RELATED"/>
    <property type="match status" value="1"/>
</dbReference>
<dbReference type="EMBL" id="JAULSN010000003">
    <property type="protein sequence ID" value="KAK3376432.1"/>
    <property type="molecule type" value="Genomic_DNA"/>
</dbReference>
<keyword evidence="3" id="KW-1185">Reference proteome</keyword>
<comment type="caution">
    <text evidence="2">The sequence shown here is derived from an EMBL/GenBank/DDBJ whole genome shotgun (WGS) entry which is preliminary data.</text>
</comment>
<dbReference type="Pfam" id="PF06985">
    <property type="entry name" value="HET"/>
    <property type="match status" value="1"/>
</dbReference>